<accession>A0A953I669</accession>
<proteinExistence type="predicted"/>
<dbReference type="GO" id="GO:0017004">
    <property type="term" value="P:cytochrome complex assembly"/>
    <property type="evidence" value="ECO:0007669"/>
    <property type="project" value="UniProtKB-KW"/>
</dbReference>
<keyword evidence="4" id="KW-1015">Disulfide bond</keyword>
<gene>
    <name evidence="7" type="ORF">CWE10_00450</name>
</gene>
<dbReference type="GO" id="GO:0030313">
    <property type="term" value="C:cell envelope"/>
    <property type="evidence" value="ECO:0007669"/>
    <property type="project" value="UniProtKB-SubCell"/>
</dbReference>
<dbReference type="SUPFAM" id="SSF52833">
    <property type="entry name" value="Thioredoxin-like"/>
    <property type="match status" value="1"/>
</dbReference>
<dbReference type="CDD" id="cd02966">
    <property type="entry name" value="TlpA_like_family"/>
    <property type="match status" value="1"/>
</dbReference>
<dbReference type="PROSITE" id="PS51352">
    <property type="entry name" value="THIOREDOXIN_2"/>
    <property type="match status" value="1"/>
</dbReference>
<dbReference type="EMBL" id="PIUK01000002">
    <property type="protein sequence ID" value="MBY6274679.1"/>
    <property type="molecule type" value="Genomic_DNA"/>
</dbReference>
<dbReference type="AlphaFoldDB" id="A0A953I669"/>
<keyword evidence="3" id="KW-0735">Signal-anchor</keyword>
<dbReference type="GO" id="GO:0016209">
    <property type="term" value="F:antioxidant activity"/>
    <property type="evidence" value="ECO:0007669"/>
    <property type="project" value="InterPro"/>
</dbReference>
<reference evidence="7" key="1">
    <citation type="submission" date="2017-11" db="EMBL/GenBank/DDBJ databases">
        <title>Three new genomes from thermophilic consortium.</title>
        <authorList>
            <person name="Quaggio R."/>
            <person name="Amgarten D."/>
            <person name="Setubal J.C."/>
        </authorList>
    </citation>
    <scope>NUCLEOTIDE SEQUENCE</scope>
    <source>
        <strain evidence="7">ZCTH01-B2</strain>
    </source>
</reference>
<dbReference type="InterPro" id="IPR013766">
    <property type="entry name" value="Thioredoxin_domain"/>
</dbReference>
<dbReference type="RefSeq" id="WP_011194867.1">
    <property type="nucleotide sequence ID" value="NZ_JACSIR010000008.1"/>
</dbReference>
<evidence type="ECO:0000256" key="3">
    <source>
        <dbReference type="ARBA" id="ARBA00022968"/>
    </source>
</evidence>
<comment type="caution">
    <text evidence="7">The sequence shown here is derived from an EMBL/GenBank/DDBJ whole genome shotgun (WGS) entry which is preliminary data.</text>
</comment>
<dbReference type="InterPro" id="IPR000866">
    <property type="entry name" value="AhpC/TSA"/>
</dbReference>
<name>A0A953I669_SYMTR</name>
<comment type="subcellular location">
    <subcellularLocation>
        <location evidence="1">Cell envelope</location>
    </subcellularLocation>
</comment>
<dbReference type="Gene3D" id="3.40.30.10">
    <property type="entry name" value="Glutaredoxin"/>
    <property type="match status" value="1"/>
</dbReference>
<protein>
    <submittedName>
        <fullName evidence="7">Thiol-disulfide oxidoreductase</fullName>
    </submittedName>
</protein>
<dbReference type="OMA" id="RYVGEPQ"/>
<evidence type="ECO:0000313" key="7">
    <source>
        <dbReference type="EMBL" id="MBY6274679.1"/>
    </source>
</evidence>
<dbReference type="GO" id="GO:0016491">
    <property type="term" value="F:oxidoreductase activity"/>
    <property type="evidence" value="ECO:0007669"/>
    <property type="project" value="InterPro"/>
</dbReference>
<evidence type="ECO:0000256" key="5">
    <source>
        <dbReference type="ARBA" id="ARBA00023284"/>
    </source>
</evidence>
<dbReference type="PANTHER" id="PTHR42852">
    <property type="entry name" value="THIOL:DISULFIDE INTERCHANGE PROTEIN DSBE"/>
    <property type="match status" value="1"/>
</dbReference>
<keyword evidence="2" id="KW-0201">Cytochrome c-type biogenesis</keyword>
<evidence type="ECO:0000256" key="2">
    <source>
        <dbReference type="ARBA" id="ARBA00022748"/>
    </source>
</evidence>
<keyword evidence="5" id="KW-0676">Redox-active center</keyword>
<dbReference type="PANTHER" id="PTHR42852:SF6">
    <property type="entry name" value="THIOL:DISULFIDE INTERCHANGE PROTEIN DSBE"/>
    <property type="match status" value="1"/>
</dbReference>
<evidence type="ECO:0000313" key="8">
    <source>
        <dbReference type="Proteomes" id="UP000732377"/>
    </source>
</evidence>
<evidence type="ECO:0000256" key="4">
    <source>
        <dbReference type="ARBA" id="ARBA00023157"/>
    </source>
</evidence>
<sequence length="177" mass="19810">MTRYPRYKRVTSAITLLLLAAWLGYVLLWPNPNAAAGSGVPVGSVAPDFELKTVTGESYRLSDLRGKAVLLNFFATWCRYCEQEMPALEEAYRTYADQGFVVLAIDLDETDLAITAFRDEMGITFPILVDRGSNVARVYQIVPLPTTYFIDRSGVVRGKWTGPLTPEQLREALQLIL</sequence>
<dbReference type="InterPro" id="IPR036249">
    <property type="entry name" value="Thioredoxin-like_sf"/>
</dbReference>
<evidence type="ECO:0000259" key="6">
    <source>
        <dbReference type="PROSITE" id="PS51352"/>
    </source>
</evidence>
<dbReference type="InterPro" id="IPR050553">
    <property type="entry name" value="Thioredoxin_ResA/DsbE_sf"/>
</dbReference>
<evidence type="ECO:0000256" key="1">
    <source>
        <dbReference type="ARBA" id="ARBA00004196"/>
    </source>
</evidence>
<dbReference type="Pfam" id="PF00578">
    <property type="entry name" value="AhpC-TSA"/>
    <property type="match status" value="1"/>
</dbReference>
<dbReference type="Proteomes" id="UP000732377">
    <property type="component" value="Unassembled WGS sequence"/>
</dbReference>
<organism evidence="7 8">
    <name type="scientific">Symbiobacterium thermophilum</name>
    <dbReference type="NCBI Taxonomy" id="2734"/>
    <lineage>
        <taxon>Bacteria</taxon>
        <taxon>Bacillati</taxon>
        <taxon>Bacillota</taxon>
        <taxon>Clostridia</taxon>
        <taxon>Eubacteriales</taxon>
        <taxon>Symbiobacteriaceae</taxon>
        <taxon>Symbiobacterium</taxon>
    </lineage>
</organism>
<feature type="domain" description="Thioredoxin" evidence="6">
    <location>
        <begin position="40"/>
        <end position="177"/>
    </location>
</feature>
<keyword evidence="3" id="KW-0812">Transmembrane</keyword>